<evidence type="ECO:0000256" key="8">
    <source>
        <dbReference type="ARBA" id="ARBA00043975"/>
    </source>
</evidence>
<keyword evidence="7" id="KW-0131">Cell cycle</keyword>
<dbReference type="GO" id="GO:0006260">
    <property type="term" value="P:DNA replication"/>
    <property type="evidence" value="ECO:0007669"/>
    <property type="project" value="UniProtKB-KW"/>
</dbReference>
<dbReference type="InterPro" id="IPR003593">
    <property type="entry name" value="AAA+_ATPase"/>
</dbReference>
<dbReference type="InterPro" id="IPR047854">
    <property type="entry name" value="RFC_lid"/>
</dbReference>
<dbReference type="Pfam" id="PF00004">
    <property type="entry name" value="AAA"/>
    <property type="match status" value="1"/>
</dbReference>
<organism evidence="12 13">
    <name type="scientific">Crotalus adamanteus</name>
    <name type="common">Eastern diamondback rattlesnake</name>
    <dbReference type="NCBI Taxonomy" id="8729"/>
    <lineage>
        <taxon>Eukaryota</taxon>
        <taxon>Metazoa</taxon>
        <taxon>Chordata</taxon>
        <taxon>Craniata</taxon>
        <taxon>Vertebrata</taxon>
        <taxon>Euteleostomi</taxon>
        <taxon>Lepidosauria</taxon>
        <taxon>Squamata</taxon>
        <taxon>Bifurcata</taxon>
        <taxon>Unidentata</taxon>
        <taxon>Episquamata</taxon>
        <taxon>Toxicofera</taxon>
        <taxon>Serpentes</taxon>
        <taxon>Colubroidea</taxon>
        <taxon>Viperidae</taxon>
        <taxon>Crotalinae</taxon>
        <taxon>Crotalus</taxon>
    </lineage>
</organism>
<comment type="subcellular location">
    <subcellularLocation>
        <location evidence="1">Nucleus</location>
    </subcellularLocation>
</comment>
<evidence type="ECO:0000256" key="5">
    <source>
        <dbReference type="ARBA" id="ARBA00023125"/>
    </source>
</evidence>
<dbReference type="GO" id="GO:0003677">
    <property type="term" value="F:DNA binding"/>
    <property type="evidence" value="ECO:0007669"/>
    <property type="project" value="UniProtKB-KW"/>
</dbReference>
<evidence type="ECO:0000256" key="4">
    <source>
        <dbReference type="ARBA" id="ARBA00022840"/>
    </source>
</evidence>
<proteinExistence type="inferred from homology"/>
<dbReference type="FunFam" id="3.40.50.300:FF:001083">
    <property type="entry name" value="Chromosome transmission fidelity factor 18"/>
    <property type="match status" value="1"/>
</dbReference>
<evidence type="ECO:0000313" key="13">
    <source>
        <dbReference type="Proteomes" id="UP001474421"/>
    </source>
</evidence>
<name>A0AAW1AUA1_CROAD</name>
<evidence type="ECO:0000256" key="7">
    <source>
        <dbReference type="ARBA" id="ARBA00023306"/>
    </source>
</evidence>
<feature type="region of interest" description="Disordered" evidence="10">
    <location>
        <begin position="137"/>
        <end position="258"/>
    </location>
</feature>
<keyword evidence="6" id="KW-0539">Nucleus</keyword>
<dbReference type="Gene3D" id="1.10.8.60">
    <property type="match status" value="1"/>
</dbReference>
<dbReference type="GO" id="GO:0016887">
    <property type="term" value="F:ATP hydrolysis activity"/>
    <property type="evidence" value="ECO:0007669"/>
    <property type="project" value="InterPro"/>
</dbReference>
<keyword evidence="13" id="KW-1185">Reference proteome</keyword>
<evidence type="ECO:0000256" key="10">
    <source>
        <dbReference type="SAM" id="MobiDB-lite"/>
    </source>
</evidence>
<dbReference type="PANTHER" id="PTHR46765:SF1">
    <property type="entry name" value="P-LOOP CONTAINING NUCLEOSIDE TRIPHOSPHATE HYDROLASES SUPERFAMILY PROTEIN"/>
    <property type="match status" value="1"/>
</dbReference>
<dbReference type="CDD" id="cd18140">
    <property type="entry name" value="HLD_clamp_RFC"/>
    <property type="match status" value="1"/>
</dbReference>
<keyword evidence="3" id="KW-0547">Nucleotide-binding</keyword>
<feature type="region of interest" description="Disordered" evidence="10">
    <location>
        <begin position="534"/>
        <end position="558"/>
    </location>
</feature>
<dbReference type="GO" id="GO:0005524">
    <property type="term" value="F:ATP binding"/>
    <property type="evidence" value="ECO:0007669"/>
    <property type="project" value="UniProtKB-KW"/>
</dbReference>
<feature type="region of interest" description="Disordered" evidence="10">
    <location>
        <begin position="97"/>
        <end position="122"/>
    </location>
</feature>
<keyword evidence="4" id="KW-0067">ATP-binding</keyword>
<comment type="similarity">
    <text evidence="8">Belongs to the activator 1 small subunits family. CTF18 subfamily.</text>
</comment>
<dbReference type="EMBL" id="JAOTOJ010000014">
    <property type="protein sequence ID" value="KAK9393388.1"/>
    <property type="molecule type" value="Genomic_DNA"/>
</dbReference>
<dbReference type="GO" id="GO:0005634">
    <property type="term" value="C:nucleus"/>
    <property type="evidence" value="ECO:0007669"/>
    <property type="project" value="UniProtKB-SubCell"/>
</dbReference>
<feature type="compositionally biased region" description="Basic and acidic residues" evidence="10">
    <location>
        <begin position="249"/>
        <end position="258"/>
    </location>
</feature>
<gene>
    <name evidence="12" type="ORF">NXF25_016650</name>
</gene>
<dbReference type="PANTHER" id="PTHR46765">
    <property type="entry name" value="P-LOOP CONTAINING NUCLEOSIDE TRIPHOSPHATE HYDROLASES SUPERFAMILY PROTEIN"/>
    <property type="match status" value="1"/>
</dbReference>
<evidence type="ECO:0000256" key="9">
    <source>
        <dbReference type="ARBA" id="ARBA00069525"/>
    </source>
</evidence>
<dbReference type="Proteomes" id="UP001474421">
    <property type="component" value="Unassembled WGS sequence"/>
</dbReference>
<dbReference type="InterPro" id="IPR003959">
    <property type="entry name" value="ATPase_AAA_core"/>
</dbReference>
<dbReference type="GO" id="GO:0005737">
    <property type="term" value="C:cytoplasm"/>
    <property type="evidence" value="ECO:0007669"/>
    <property type="project" value="UniProtKB-ARBA"/>
</dbReference>
<dbReference type="InterPro" id="IPR053016">
    <property type="entry name" value="CTF18-RFC_complex"/>
</dbReference>
<dbReference type="SMART" id="SM00382">
    <property type="entry name" value="AAA"/>
    <property type="match status" value="1"/>
</dbReference>
<sequence>MKTDCTVPYHLLPDPQNQSLRLLGTPPTIFQGQPPGQAKEKELCAWTGALLSSHSEVRPARSLGTGKRLRAPSFGAAAGLPEPPSLLPPLPSLGYVAVSPQGQPGPPRRAPRFGLRGRSPASAADLWCPGGAPLLWPDKRPGHRRLAPRCGRSGSGPPAWAKQPGLPHPRAAKGGASERASDRPTCPGPSCRRSRPLEDRLPARADQSALPWGSGGWLGGSPGSTGFARARLALRPEEGGPAGAPLSRRQAERRGRAMEDEGELYGIEDEFEAQFADELEVLAELEGPTLAVGCNKVSKFRSQKRTFEEALSAGDLHFCLEKDSQNQVSPKKMLGEGDPKCEGTEHPPTITEMVEDRADHLIQKVGTAHTPKPKRRRLEAVKRLDFGQLNRIVSEDSPQDSSAPTLSPNALSEYLDARNPRPDVADPEEISDIVLLHDTPPGKKESGKVLKRPPILQDYINVTSTNGTRIFMVVKEDDIAMEFASSVSWKRQRPLHLLGVPFAYLKEEVMEERRKQILESSEQLMEVLSRLGAEETQDKAPGLNGEEESSDRSEAEASAQHSLWVDQFTPRRYMELLSDDYTNRCLLKWLKLWDVLVFGKEKPYRKMPLPSGIHPPFKPSRDQGTRWKTKAQMTEEVLEAELDQHNRPKFKIALLCGPPGLGKTTLAHVIAKHAGYNVVEMNASDDRNPDVFQIQIEAATQMKSVLGANEKPNCLVIDEIDGAPVASINVLLSITNQKAGMVQSEDRPIGAKSRGRGRLLLRPIICICNDQYVPALRLLKQQAFILNFPSTLQSRLVQRLHEIAILQGMKADIGALTALCEKTDNDIRSCINTLQFLYSRGKKKLNVRTVQAATVGLKDRNKGLFSIWQEIFQLPRARRKNLGTNPSLPASLLSGADDEFGRGEGQTSISSSTQQFHHILHLSVSSGEHEKLSQGLYDNFLHMKVKDSSLDSVCLALEWLGFSDLLGKAILYSQSFQLMRYLPFLPVSFHLLFAASSIPRLIYPHSQQEALSKLTQMHHLVDSMISGIAPNSRSRVRPQSFTLEVLCLLLEIISPKLRPVNTQLYNQNEKEQLSQLINIMLTYNLTYHQEQTPEGQYIYKLDPNVEEVCRFPDLPFRKPLTYQAKQLIAREIQLEKMRQMEAPLQALEARSLPTETNHEAGTGGELRKSRIRNHEQSLNQIVKRATVEEKPERDFFGQVILKKKAVPSPEINQVPEKNTVEKQIGKAVGQSDVWFQFNEGVSNAVRRNIYIKDFL</sequence>
<keyword evidence="5" id="KW-0238">DNA-binding</keyword>
<evidence type="ECO:0000259" key="11">
    <source>
        <dbReference type="SMART" id="SM00382"/>
    </source>
</evidence>
<dbReference type="CDD" id="cd00009">
    <property type="entry name" value="AAA"/>
    <property type="match status" value="1"/>
</dbReference>
<feature type="compositionally biased region" description="Gly residues" evidence="10">
    <location>
        <begin position="213"/>
        <end position="223"/>
    </location>
</feature>
<evidence type="ECO:0000256" key="3">
    <source>
        <dbReference type="ARBA" id="ARBA00022741"/>
    </source>
</evidence>
<dbReference type="AlphaFoldDB" id="A0AAW1AUA1"/>
<evidence type="ECO:0000256" key="2">
    <source>
        <dbReference type="ARBA" id="ARBA00022705"/>
    </source>
</evidence>
<evidence type="ECO:0000256" key="6">
    <source>
        <dbReference type="ARBA" id="ARBA00023242"/>
    </source>
</evidence>
<reference evidence="12 13" key="1">
    <citation type="journal article" date="2024" name="Proc. Natl. Acad. Sci. U.S.A.">
        <title>The genetic regulatory architecture and epigenomic basis for age-related changes in rattlesnake venom.</title>
        <authorList>
            <person name="Hogan M.P."/>
            <person name="Holding M.L."/>
            <person name="Nystrom G.S."/>
            <person name="Colston T.J."/>
            <person name="Bartlett D.A."/>
            <person name="Mason A.J."/>
            <person name="Ellsworth S.A."/>
            <person name="Rautsaw R.M."/>
            <person name="Lawrence K.C."/>
            <person name="Strickland J.L."/>
            <person name="He B."/>
            <person name="Fraser P."/>
            <person name="Margres M.J."/>
            <person name="Gilbert D.M."/>
            <person name="Gibbs H.L."/>
            <person name="Parkinson C.L."/>
            <person name="Rokyta D.R."/>
        </authorList>
    </citation>
    <scope>NUCLEOTIDE SEQUENCE [LARGE SCALE GENOMIC DNA]</scope>
    <source>
        <strain evidence="12">DRR0105</strain>
    </source>
</reference>
<evidence type="ECO:0000313" key="12">
    <source>
        <dbReference type="EMBL" id="KAK9393388.1"/>
    </source>
</evidence>
<evidence type="ECO:0000256" key="1">
    <source>
        <dbReference type="ARBA" id="ARBA00004123"/>
    </source>
</evidence>
<comment type="caution">
    <text evidence="12">The sequence shown here is derived from an EMBL/GenBank/DDBJ whole genome shotgun (WGS) entry which is preliminary data.</text>
</comment>
<accession>A0AAW1AUA1</accession>
<keyword evidence="2" id="KW-0235">DNA replication</keyword>
<protein>
    <recommendedName>
        <fullName evidence="9">Chromosome transmission fidelity protein 18 homolog</fullName>
    </recommendedName>
</protein>
<dbReference type="FunFam" id="1.10.8.60:FF:000074">
    <property type="entry name" value="Chromosome transmission fidelity protein 18"/>
    <property type="match status" value="1"/>
</dbReference>
<dbReference type="Gene3D" id="3.40.50.300">
    <property type="entry name" value="P-loop containing nucleotide triphosphate hydrolases"/>
    <property type="match status" value="1"/>
</dbReference>
<dbReference type="InterPro" id="IPR027417">
    <property type="entry name" value="P-loop_NTPase"/>
</dbReference>
<dbReference type="SUPFAM" id="SSF52540">
    <property type="entry name" value="P-loop containing nucleoside triphosphate hydrolases"/>
    <property type="match status" value="1"/>
</dbReference>
<feature type="domain" description="AAA+ ATPase" evidence="11">
    <location>
        <begin position="649"/>
        <end position="790"/>
    </location>
</feature>